<organism evidence="1 2">
    <name type="scientific">Malassezia furfur</name>
    <name type="common">Pityriasis versicolor infection agent</name>
    <name type="synonym">Pityrosporum furfur</name>
    <dbReference type="NCBI Taxonomy" id="55194"/>
    <lineage>
        <taxon>Eukaryota</taxon>
        <taxon>Fungi</taxon>
        <taxon>Dikarya</taxon>
        <taxon>Basidiomycota</taxon>
        <taxon>Ustilaginomycotina</taxon>
        <taxon>Malasseziomycetes</taxon>
        <taxon>Malasseziales</taxon>
        <taxon>Malasseziaceae</taxon>
        <taxon>Malassezia</taxon>
    </lineage>
</organism>
<name>A0ABY8EKT2_MALFU</name>
<evidence type="ECO:0008006" key="3">
    <source>
        <dbReference type="Google" id="ProtNLM"/>
    </source>
</evidence>
<sequence>MSQFVSYAAKRVAGDKATNFAKQFEPEDPLYEYYEVNGKQKRRKREVPPGLTKQEAKILRKVRSRAHYLDKGFNLCGLRFGWTFIIGLIPVAGDLTDAFLNHQLVVKKAQQIEGIPDWLIHRMVMNNSVSLGLGFVPLVGDIALAAWKSNWRNADLLEKCMCPDTDPQSSANVAQQTWARVAAPLERAPPERAPPWQARVRRLRRCPSAQFIKSKAYFVGRGTHRGVIYN</sequence>
<gene>
    <name evidence="1" type="ORF">GLX27_000745</name>
</gene>
<dbReference type="Proteomes" id="UP000818624">
    <property type="component" value="Chromosome 1"/>
</dbReference>
<protein>
    <recommendedName>
        <fullName evidence="3">Mitochondrial fission process protein 1</fullName>
    </recommendedName>
</protein>
<dbReference type="EMBL" id="CP046234">
    <property type="protein sequence ID" value="WFD46116.1"/>
    <property type="molecule type" value="Genomic_DNA"/>
</dbReference>
<reference evidence="1 2" key="1">
    <citation type="journal article" date="2020" name="Elife">
        <title>Loss of centromere function drives karyotype evolution in closely related Malassezia species.</title>
        <authorList>
            <person name="Sankaranarayanan S.R."/>
            <person name="Ianiri G."/>
            <person name="Coelho M.A."/>
            <person name="Reza M.H."/>
            <person name="Thimmappa B.C."/>
            <person name="Ganguly P."/>
            <person name="Vadnala R.N."/>
            <person name="Sun S."/>
            <person name="Siddharthan R."/>
            <person name="Tellgren-Roth C."/>
            <person name="Dawson T.L."/>
            <person name="Heitman J."/>
            <person name="Sanyal K."/>
        </authorList>
    </citation>
    <scope>NUCLEOTIDE SEQUENCE [LARGE SCALE GENOMIC DNA]</scope>
    <source>
        <strain evidence="1">CBS14141</strain>
    </source>
</reference>
<proteinExistence type="predicted"/>
<evidence type="ECO:0000313" key="1">
    <source>
        <dbReference type="EMBL" id="WFD46116.1"/>
    </source>
</evidence>
<dbReference type="Pfam" id="PF13430">
    <property type="entry name" value="DUF4112"/>
    <property type="match status" value="1"/>
</dbReference>
<keyword evidence="2" id="KW-1185">Reference proteome</keyword>
<accession>A0ABY8EKT2</accession>
<dbReference type="InterPro" id="IPR025187">
    <property type="entry name" value="DUF4112"/>
</dbReference>
<evidence type="ECO:0000313" key="2">
    <source>
        <dbReference type="Proteomes" id="UP000818624"/>
    </source>
</evidence>
<dbReference type="PANTHER" id="PTHR35519">
    <property type="entry name" value="MEMBRANE PROTEINS"/>
    <property type="match status" value="1"/>
</dbReference>
<dbReference type="PANTHER" id="PTHR35519:SF2">
    <property type="entry name" value="PH DOMAIN PROTEIN"/>
    <property type="match status" value="1"/>
</dbReference>